<keyword evidence="5" id="KW-1185">Reference proteome</keyword>
<dbReference type="KEGG" id="mbr:MONBRDRAFT_7742"/>
<dbReference type="RefSeq" id="XP_001745388.1">
    <property type="nucleotide sequence ID" value="XM_001745336.1"/>
</dbReference>
<dbReference type="GeneID" id="5890651"/>
<dbReference type="Gene3D" id="3.30.379.10">
    <property type="entry name" value="Chitobiase/beta-hexosaminidase domain 2-like"/>
    <property type="match status" value="1"/>
</dbReference>
<dbReference type="GO" id="GO:0005975">
    <property type="term" value="P:carbohydrate metabolic process"/>
    <property type="evidence" value="ECO:0007669"/>
    <property type="project" value="InterPro"/>
</dbReference>
<dbReference type="GO" id="GO:0004563">
    <property type="term" value="F:beta-N-acetylhexosaminidase activity"/>
    <property type="evidence" value="ECO:0007669"/>
    <property type="project" value="InterPro"/>
</dbReference>
<feature type="signal peptide" evidence="2">
    <location>
        <begin position="1"/>
        <end position="26"/>
    </location>
</feature>
<dbReference type="EMBL" id="CH991549">
    <property type="protein sequence ID" value="EDQ89966.1"/>
    <property type="molecule type" value="Genomic_DNA"/>
</dbReference>
<dbReference type="Proteomes" id="UP000001357">
    <property type="component" value="Unassembled WGS sequence"/>
</dbReference>
<dbReference type="InParanoid" id="A9UY61"/>
<evidence type="ECO:0000259" key="3">
    <source>
        <dbReference type="Pfam" id="PF14845"/>
    </source>
</evidence>
<evidence type="ECO:0000313" key="4">
    <source>
        <dbReference type="EMBL" id="EDQ89966.1"/>
    </source>
</evidence>
<feature type="non-terminal residue" evidence="4">
    <location>
        <position position="180"/>
    </location>
</feature>
<gene>
    <name evidence="4" type="ORF">MONBRDRAFT_7742</name>
</gene>
<dbReference type="SUPFAM" id="SSF55545">
    <property type="entry name" value="beta-N-acetylhexosaminidase-like domain"/>
    <property type="match status" value="1"/>
</dbReference>
<organism evidence="4 5">
    <name type="scientific">Monosiga brevicollis</name>
    <name type="common">Choanoflagellate</name>
    <dbReference type="NCBI Taxonomy" id="81824"/>
    <lineage>
        <taxon>Eukaryota</taxon>
        <taxon>Choanoflagellata</taxon>
        <taxon>Craspedida</taxon>
        <taxon>Salpingoecidae</taxon>
        <taxon>Monosiga</taxon>
    </lineage>
</organism>
<dbReference type="PANTHER" id="PTHR22600:SF26">
    <property type="entry name" value="BETA-N-ACETYLHEXOSAMINIDASE"/>
    <property type="match status" value="1"/>
</dbReference>
<keyword evidence="2" id="KW-0732">Signal</keyword>
<dbReference type="InterPro" id="IPR025705">
    <property type="entry name" value="Beta_hexosaminidase_sua/sub"/>
</dbReference>
<dbReference type="InterPro" id="IPR029019">
    <property type="entry name" value="HEX_eukaryotic_N"/>
</dbReference>
<protein>
    <recommendedName>
        <fullName evidence="3">Beta-hexosaminidase eukaryotic type N-terminal domain-containing protein</fullName>
    </recommendedName>
</protein>
<dbReference type="AlphaFoldDB" id="A9UY61"/>
<dbReference type="PANTHER" id="PTHR22600">
    <property type="entry name" value="BETA-HEXOSAMINIDASE"/>
    <property type="match status" value="1"/>
</dbReference>
<reference evidence="4 5" key="1">
    <citation type="journal article" date="2008" name="Nature">
        <title>The genome of the choanoflagellate Monosiga brevicollis and the origin of metazoans.</title>
        <authorList>
            <consortium name="JGI Sequencing"/>
            <person name="King N."/>
            <person name="Westbrook M.J."/>
            <person name="Young S.L."/>
            <person name="Kuo A."/>
            <person name="Abedin M."/>
            <person name="Chapman J."/>
            <person name="Fairclough S."/>
            <person name="Hellsten U."/>
            <person name="Isogai Y."/>
            <person name="Letunic I."/>
            <person name="Marr M."/>
            <person name="Pincus D."/>
            <person name="Putnam N."/>
            <person name="Rokas A."/>
            <person name="Wright K.J."/>
            <person name="Zuzow R."/>
            <person name="Dirks W."/>
            <person name="Good M."/>
            <person name="Goodstein D."/>
            <person name="Lemons D."/>
            <person name="Li W."/>
            <person name="Lyons J.B."/>
            <person name="Morris A."/>
            <person name="Nichols S."/>
            <person name="Richter D.J."/>
            <person name="Salamov A."/>
            <person name="Bork P."/>
            <person name="Lim W.A."/>
            <person name="Manning G."/>
            <person name="Miller W.T."/>
            <person name="McGinnis W."/>
            <person name="Shapiro H."/>
            <person name="Tjian R."/>
            <person name="Grigoriev I.V."/>
            <person name="Rokhsar D."/>
        </authorList>
    </citation>
    <scope>NUCLEOTIDE SEQUENCE [LARGE SCALE GENOMIC DNA]</scope>
    <source>
        <strain evidence="5">MX1 / ATCC 50154</strain>
    </source>
</reference>
<evidence type="ECO:0000256" key="1">
    <source>
        <dbReference type="ARBA" id="ARBA00022801"/>
    </source>
</evidence>
<proteinExistence type="predicted"/>
<dbReference type="InterPro" id="IPR029018">
    <property type="entry name" value="Hex-like_dom2"/>
</dbReference>
<feature type="domain" description="Beta-hexosaminidase eukaryotic type N-terminal" evidence="3">
    <location>
        <begin position="43"/>
        <end position="161"/>
    </location>
</feature>
<feature type="chain" id="PRO_5002742551" description="Beta-hexosaminidase eukaryotic type N-terminal domain-containing protein" evidence="2">
    <location>
        <begin position="27"/>
        <end position="180"/>
    </location>
</feature>
<sequence>MAVCPLPKVLAALVLVASTCLGGLHCMVTTRNSPGQGWERTTPWPKPSYFQNGTQVVTVGNLALSGNGNTNDQVTAAFGRLRAAIGNKTLVFGPDHTHGVPATSSLTSVQVQLDSQDLTLNENTNNSYSLEMTTSGQTTSVTILANNAYGAMHALTSLQQLMEQRVDGTVVIRGAPWFIH</sequence>
<evidence type="ECO:0000256" key="2">
    <source>
        <dbReference type="SAM" id="SignalP"/>
    </source>
</evidence>
<accession>A9UY61</accession>
<dbReference type="Pfam" id="PF14845">
    <property type="entry name" value="Glycohydro_20b2"/>
    <property type="match status" value="1"/>
</dbReference>
<evidence type="ECO:0000313" key="5">
    <source>
        <dbReference type="Proteomes" id="UP000001357"/>
    </source>
</evidence>
<name>A9UY61_MONBE</name>
<keyword evidence="1" id="KW-0378">Hydrolase</keyword>